<accession>A0ABC8C2B9</accession>
<keyword evidence="2" id="KW-1185">Reference proteome</keyword>
<evidence type="ECO:0008006" key="3">
    <source>
        <dbReference type="Google" id="ProtNLM"/>
    </source>
</evidence>
<dbReference type="EMBL" id="CP020563">
    <property type="protein sequence ID" value="ARF76566.1"/>
    <property type="molecule type" value="Genomic_DNA"/>
</dbReference>
<gene>
    <name evidence="1" type="ORF">B7C62_32990</name>
</gene>
<dbReference type="Proteomes" id="UP000192251">
    <property type="component" value="Chromosome"/>
</dbReference>
<name>A0ABC8C2B9_9ACTN</name>
<dbReference type="KEGG" id="kab:B7C62_32990"/>
<protein>
    <recommendedName>
        <fullName evidence="3">Septum formation-related domain-containing protein</fullName>
    </recommendedName>
</protein>
<organism evidence="1 2">
    <name type="scientific">Kitasatospora albolonga</name>
    <dbReference type="NCBI Taxonomy" id="68173"/>
    <lineage>
        <taxon>Bacteria</taxon>
        <taxon>Bacillati</taxon>
        <taxon>Actinomycetota</taxon>
        <taxon>Actinomycetes</taxon>
        <taxon>Kitasatosporales</taxon>
        <taxon>Streptomycetaceae</taxon>
        <taxon>Kitasatospora</taxon>
    </lineage>
</organism>
<reference evidence="1 2" key="1">
    <citation type="submission" date="2017-04" db="EMBL/GenBank/DDBJ databases">
        <title>The complete genome sequence of Streptomyces albolongus YIM 101047, the producer of novel bafilomycins and novel odoriferous sesquiterpenoids.</title>
        <authorList>
            <person name="Yin M."/>
            <person name="Jiang Y."/>
        </authorList>
    </citation>
    <scope>NUCLEOTIDE SEQUENCE [LARGE SCALE GENOMIC DNA]</scope>
    <source>
        <strain evidence="1 2">YIM 101047</strain>
    </source>
</reference>
<evidence type="ECO:0000313" key="2">
    <source>
        <dbReference type="Proteomes" id="UP000192251"/>
    </source>
</evidence>
<sequence>MSTPRTKFLAGAAAVALLVGGGALALSLRGGDEAAPQTSFCWGSLTRDDVSALVVEPRERYTSRENDAAETLLSFCDVDNEFTLTIESLHSAESVWGTADEIAAVSPVRAPIPGAPGWVNRTFAGVLLPTDCADALAKSAPYLQIQATNDQEETWRNGALQKRMAAVLTTAADRLAGTLGCSGTAPRTSPGTAPPVLEHEAMDPTRACGIKGFAPLKASATAGFTQAVTEGDFRLWSCALGSSDEDRHSLVHFTVTQEPALVERHRADNKDRSALLTCAGRPTLVQVGHFYGLKESPGRDDLRPDADLLTGLTDAVADQAGCERE</sequence>
<dbReference type="AlphaFoldDB" id="A0ABC8C2B9"/>
<dbReference type="RefSeq" id="WP_084752281.1">
    <property type="nucleotide sequence ID" value="NZ_CP020563.1"/>
</dbReference>
<evidence type="ECO:0000313" key="1">
    <source>
        <dbReference type="EMBL" id="ARF76566.1"/>
    </source>
</evidence>
<proteinExistence type="predicted"/>